<dbReference type="EMBL" id="JADEYC010000018">
    <property type="protein sequence ID" value="MBE9375092.1"/>
    <property type="molecule type" value="Genomic_DNA"/>
</dbReference>
<dbReference type="AlphaFoldDB" id="A0A929B8C1"/>
<evidence type="ECO:0000313" key="2">
    <source>
        <dbReference type="EMBL" id="MBE9375092.1"/>
    </source>
</evidence>
<comment type="caution">
    <text evidence="2">The sequence shown here is derived from an EMBL/GenBank/DDBJ whole genome shotgun (WGS) entry which is preliminary data.</text>
</comment>
<feature type="region of interest" description="Disordered" evidence="1">
    <location>
        <begin position="215"/>
        <end position="254"/>
    </location>
</feature>
<dbReference type="Proteomes" id="UP000598360">
    <property type="component" value="Unassembled WGS sequence"/>
</dbReference>
<reference evidence="2" key="1">
    <citation type="submission" date="2020-10" db="EMBL/GenBank/DDBJ databases">
        <title>Diversity and distribution of actinomycetes associated with coral in the coast of Hainan.</title>
        <authorList>
            <person name="Li F."/>
        </authorList>
    </citation>
    <scope>NUCLEOTIDE SEQUENCE</scope>
    <source>
        <strain evidence="2">HNM0983</strain>
    </source>
</reference>
<keyword evidence="3" id="KW-1185">Reference proteome</keyword>
<evidence type="ECO:0000313" key="3">
    <source>
        <dbReference type="Proteomes" id="UP000598360"/>
    </source>
</evidence>
<gene>
    <name evidence="2" type="ORF">IQ251_11630</name>
</gene>
<organism evidence="2 3">
    <name type="scientific">Saccharopolyspora montiporae</name>
    <dbReference type="NCBI Taxonomy" id="2781240"/>
    <lineage>
        <taxon>Bacteria</taxon>
        <taxon>Bacillati</taxon>
        <taxon>Actinomycetota</taxon>
        <taxon>Actinomycetes</taxon>
        <taxon>Pseudonocardiales</taxon>
        <taxon>Pseudonocardiaceae</taxon>
        <taxon>Saccharopolyspora</taxon>
    </lineage>
</organism>
<proteinExistence type="predicted"/>
<protein>
    <submittedName>
        <fullName evidence="2">Uncharacterized protein</fullName>
    </submittedName>
</protein>
<dbReference type="RefSeq" id="WP_193928526.1">
    <property type="nucleotide sequence ID" value="NZ_JADEYC010000018.1"/>
</dbReference>
<accession>A0A929B8C1</accession>
<sequence length="254" mass="25228">MGRQLMSAVTSTAVLDGMPPGNGVSVGVPAAGSGGPGAGRVLPTRTELAAVLPWPGLRRGSTVAVHGSVSLLFALLAEATAGGSWAAVVGLSGISLVAAAETGVELARLAVVPDPGSDPPGVIAALLDGLDLVAVGGTAGLAEQDARRLSARARNRGSVLLPFGEWPGAEVRLDCTDARWRGIGSGHGHLRERSVALRSTGRGAASRPRTCRVLLPGSGGAPGGFDEQADVGENSSGEPAGMPGPVPRLRPVAG</sequence>
<evidence type="ECO:0000256" key="1">
    <source>
        <dbReference type="SAM" id="MobiDB-lite"/>
    </source>
</evidence>
<name>A0A929B8C1_9PSEU</name>